<accession>A0A2N3IR94</accession>
<reference evidence="1 2" key="1">
    <citation type="journal article" date="2017" name="Front. Microbiol.">
        <title>Strong Genomic and Phenotypic Heterogeneity in the Aeromonas sobria Species Complex.</title>
        <authorList>
            <person name="Gauthier J."/>
            <person name="Vincent A.T."/>
            <person name="Charette S.J."/>
            <person name="Derome N."/>
        </authorList>
    </citation>
    <scope>NUCLEOTIDE SEQUENCE [LARGE SCALE GENOMIC DNA]</scope>
    <source>
        <strain evidence="1 2">JF2635</strain>
    </source>
</reference>
<name>A0A2N3IR94_AERSO</name>
<gene>
    <name evidence="1" type="ORF">AOX56_20955</name>
</gene>
<proteinExistence type="predicted"/>
<dbReference type="AlphaFoldDB" id="A0A2N3IR94"/>
<protein>
    <submittedName>
        <fullName evidence="1">Uncharacterized protein</fullName>
    </submittedName>
</protein>
<dbReference type="Proteomes" id="UP000233526">
    <property type="component" value="Unassembled WGS sequence"/>
</dbReference>
<evidence type="ECO:0000313" key="1">
    <source>
        <dbReference type="EMBL" id="PKQ74094.1"/>
    </source>
</evidence>
<comment type="caution">
    <text evidence="1">The sequence shown here is derived from an EMBL/GenBank/DDBJ whole genome shotgun (WGS) entry which is preliminary data.</text>
</comment>
<sequence>MAKKLLEGQKGPSRLFPFDSCRRIAEDVVHHAGDTVDLVDDAIRHVSQEVVRQVSPVGGHKVDGFDGAKRNDPVIFATVAHDANETHRQENRNRLADQVVEVGLAQRFDKERSRSQDSLFTSPTTRTPSPLFIPSRGFTLLVING</sequence>
<evidence type="ECO:0000313" key="2">
    <source>
        <dbReference type="Proteomes" id="UP000233526"/>
    </source>
</evidence>
<dbReference type="EMBL" id="LJZX01000057">
    <property type="protein sequence ID" value="PKQ74094.1"/>
    <property type="molecule type" value="Genomic_DNA"/>
</dbReference>
<organism evidence="1 2">
    <name type="scientific">Aeromonas sobria</name>
    <dbReference type="NCBI Taxonomy" id="646"/>
    <lineage>
        <taxon>Bacteria</taxon>
        <taxon>Pseudomonadati</taxon>
        <taxon>Pseudomonadota</taxon>
        <taxon>Gammaproteobacteria</taxon>
        <taxon>Aeromonadales</taxon>
        <taxon>Aeromonadaceae</taxon>
        <taxon>Aeromonas</taxon>
    </lineage>
</organism>